<proteinExistence type="predicted"/>
<protein>
    <submittedName>
        <fullName evidence="1">Uncharacterized protein</fullName>
    </submittedName>
</protein>
<organism evidence="1 2">
    <name type="scientific">Ramalina farinacea</name>
    <dbReference type="NCBI Taxonomy" id="258253"/>
    <lineage>
        <taxon>Eukaryota</taxon>
        <taxon>Fungi</taxon>
        <taxon>Dikarya</taxon>
        <taxon>Ascomycota</taxon>
        <taxon>Pezizomycotina</taxon>
        <taxon>Lecanoromycetes</taxon>
        <taxon>OSLEUM clade</taxon>
        <taxon>Lecanoromycetidae</taxon>
        <taxon>Lecanorales</taxon>
        <taxon>Lecanorineae</taxon>
        <taxon>Ramalinaceae</taxon>
        <taxon>Ramalina</taxon>
    </lineage>
</organism>
<dbReference type="AlphaFoldDB" id="A0AA43QVD8"/>
<evidence type="ECO:0000313" key="1">
    <source>
        <dbReference type="EMBL" id="MDI1491981.1"/>
    </source>
</evidence>
<accession>A0AA43QVD8</accession>
<evidence type="ECO:0000313" key="2">
    <source>
        <dbReference type="Proteomes" id="UP001161017"/>
    </source>
</evidence>
<keyword evidence="2" id="KW-1185">Reference proteome</keyword>
<dbReference type="Proteomes" id="UP001161017">
    <property type="component" value="Unassembled WGS sequence"/>
</dbReference>
<sequence>MSFGMYVNLNAPFDMKAKGTLISLGRLGTVETKAVPHVVVQAVNDPFVLHIETEAFITPKATEGTLQSVWLSVMDGPGLRDVPESSPLGLDLLAQEVMHMGINE</sequence>
<comment type="caution">
    <text evidence="1">The sequence shown here is derived from an EMBL/GenBank/DDBJ whole genome shotgun (WGS) entry which is preliminary data.</text>
</comment>
<gene>
    <name evidence="1" type="ORF">OHK93_003192</name>
</gene>
<reference evidence="1" key="1">
    <citation type="journal article" date="2023" name="Genome Biol. Evol.">
        <title>First Whole Genome Sequence and Flow Cytometry Genome Size Data for the Lichen-Forming Fungus Ramalina farinacea (Ascomycota).</title>
        <authorList>
            <person name="Llewellyn T."/>
            <person name="Mian S."/>
            <person name="Hill R."/>
            <person name="Leitch I.J."/>
            <person name="Gaya E."/>
        </authorList>
    </citation>
    <scope>NUCLEOTIDE SEQUENCE</scope>
    <source>
        <strain evidence="1">LIQ254RAFAR</strain>
    </source>
</reference>
<dbReference type="EMBL" id="JAPUFD010000016">
    <property type="protein sequence ID" value="MDI1491981.1"/>
    <property type="molecule type" value="Genomic_DNA"/>
</dbReference>
<name>A0AA43QVD8_9LECA</name>